<proteinExistence type="predicted"/>
<dbReference type="AlphaFoldDB" id="A0A392RM78"/>
<sequence length="108" mass="12190">MKENAALTILDAANELDGLLAKYVTDDIFFPLLVVESDGSMAPNDAYRWSENEEINEGVLCISNAHGPWYVLWPTKHTVEGLSEEWDVNAYFEELLDLTIVKMMSLHA</sequence>
<accession>A0A392RM78</accession>
<feature type="non-terminal residue" evidence="1">
    <location>
        <position position="108"/>
    </location>
</feature>
<protein>
    <submittedName>
        <fullName evidence="1">Uncharacterized protein</fullName>
    </submittedName>
</protein>
<reference evidence="1 2" key="1">
    <citation type="journal article" date="2018" name="Front. Plant Sci.">
        <title>Red Clover (Trifolium pratense) and Zigzag Clover (T. medium) - A Picture of Genomic Similarities and Differences.</title>
        <authorList>
            <person name="Dluhosova J."/>
            <person name="Istvanek J."/>
            <person name="Nedelnik J."/>
            <person name="Repkova J."/>
        </authorList>
    </citation>
    <scope>NUCLEOTIDE SEQUENCE [LARGE SCALE GENOMIC DNA]</scope>
    <source>
        <strain evidence="2">cv. 10/8</strain>
        <tissue evidence="1">Leaf</tissue>
    </source>
</reference>
<name>A0A392RM78_9FABA</name>
<dbReference type="Proteomes" id="UP000265520">
    <property type="component" value="Unassembled WGS sequence"/>
</dbReference>
<evidence type="ECO:0000313" key="2">
    <source>
        <dbReference type="Proteomes" id="UP000265520"/>
    </source>
</evidence>
<dbReference type="EMBL" id="LXQA010243220">
    <property type="protein sequence ID" value="MCI37312.1"/>
    <property type="molecule type" value="Genomic_DNA"/>
</dbReference>
<keyword evidence="2" id="KW-1185">Reference proteome</keyword>
<organism evidence="1 2">
    <name type="scientific">Trifolium medium</name>
    <dbReference type="NCBI Taxonomy" id="97028"/>
    <lineage>
        <taxon>Eukaryota</taxon>
        <taxon>Viridiplantae</taxon>
        <taxon>Streptophyta</taxon>
        <taxon>Embryophyta</taxon>
        <taxon>Tracheophyta</taxon>
        <taxon>Spermatophyta</taxon>
        <taxon>Magnoliopsida</taxon>
        <taxon>eudicotyledons</taxon>
        <taxon>Gunneridae</taxon>
        <taxon>Pentapetalae</taxon>
        <taxon>rosids</taxon>
        <taxon>fabids</taxon>
        <taxon>Fabales</taxon>
        <taxon>Fabaceae</taxon>
        <taxon>Papilionoideae</taxon>
        <taxon>50 kb inversion clade</taxon>
        <taxon>NPAAA clade</taxon>
        <taxon>Hologalegina</taxon>
        <taxon>IRL clade</taxon>
        <taxon>Trifolieae</taxon>
        <taxon>Trifolium</taxon>
    </lineage>
</organism>
<comment type="caution">
    <text evidence="1">The sequence shown here is derived from an EMBL/GenBank/DDBJ whole genome shotgun (WGS) entry which is preliminary data.</text>
</comment>
<evidence type="ECO:0000313" key="1">
    <source>
        <dbReference type="EMBL" id="MCI37312.1"/>
    </source>
</evidence>